<feature type="transmembrane region" description="Helical" evidence="1">
    <location>
        <begin position="6"/>
        <end position="22"/>
    </location>
</feature>
<protein>
    <submittedName>
        <fullName evidence="2">Uncharacterized protein</fullName>
    </submittedName>
</protein>
<keyword evidence="1" id="KW-0472">Membrane</keyword>
<dbReference type="AlphaFoldDB" id="A0A226DBJ2"/>
<comment type="caution">
    <text evidence="2">The sequence shown here is derived from an EMBL/GenBank/DDBJ whole genome shotgun (WGS) entry which is preliminary data.</text>
</comment>
<name>A0A226DBJ2_FOLCA</name>
<feature type="transmembrane region" description="Helical" evidence="1">
    <location>
        <begin position="34"/>
        <end position="54"/>
    </location>
</feature>
<reference evidence="2 3" key="1">
    <citation type="submission" date="2015-12" db="EMBL/GenBank/DDBJ databases">
        <title>The genome of Folsomia candida.</title>
        <authorList>
            <person name="Faddeeva A."/>
            <person name="Derks M.F."/>
            <person name="Anvar Y."/>
            <person name="Smit S."/>
            <person name="Van Straalen N."/>
            <person name="Roelofs D."/>
        </authorList>
    </citation>
    <scope>NUCLEOTIDE SEQUENCE [LARGE SCALE GENOMIC DNA]</scope>
    <source>
        <strain evidence="2 3">VU population</strain>
        <tissue evidence="2">Whole body</tissue>
    </source>
</reference>
<organism evidence="2 3">
    <name type="scientific">Folsomia candida</name>
    <name type="common">Springtail</name>
    <dbReference type="NCBI Taxonomy" id="158441"/>
    <lineage>
        <taxon>Eukaryota</taxon>
        <taxon>Metazoa</taxon>
        <taxon>Ecdysozoa</taxon>
        <taxon>Arthropoda</taxon>
        <taxon>Hexapoda</taxon>
        <taxon>Collembola</taxon>
        <taxon>Entomobryomorpha</taxon>
        <taxon>Isotomoidea</taxon>
        <taxon>Isotomidae</taxon>
        <taxon>Proisotominae</taxon>
        <taxon>Folsomia</taxon>
    </lineage>
</organism>
<sequence length="162" mass="18198">MWGVCSGSLVILPTAIFLLSLIKPCMPPGLVFEFYTWFVACGLIDFAILIMLIYPGEVKLLLLAVLMGNIIPVPVLIFFLAIAVDFWIIIHAVFKVLSYPYVESLEFIHLVNKGKCSKWEGRFIKSCPPSKLSLGDGGFFDTLTSLVIWQKCIDFLITFLLM</sequence>
<dbReference type="EMBL" id="LNIX01000025">
    <property type="protein sequence ID" value="OXA42579.1"/>
    <property type="molecule type" value="Genomic_DNA"/>
</dbReference>
<keyword evidence="3" id="KW-1185">Reference proteome</keyword>
<evidence type="ECO:0000313" key="2">
    <source>
        <dbReference type="EMBL" id="OXA42579.1"/>
    </source>
</evidence>
<evidence type="ECO:0000313" key="3">
    <source>
        <dbReference type="Proteomes" id="UP000198287"/>
    </source>
</evidence>
<evidence type="ECO:0000256" key="1">
    <source>
        <dbReference type="SAM" id="Phobius"/>
    </source>
</evidence>
<feature type="transmembrane region" description="Helical" evidence="1">
    <location>
        <begin position="60"/>
        <end position="90"/>
    </location>
</feature>
<proteinExistence type="predicted"/>
<accession>A0A226DBJ2</accession>
<gene>
    <name evidence="2" type="ORF">Fcan01_22435</name>
</gene>
<dbReference type="Proteomes" id="UP000198287">
    <property type="component" value="Unassembled WGS sequence"/>
</dbReference>
<keyword evidence="1" id="KW-1133">Transmembrane helix</keyword>
<keyword evidence="1" id="KW-0812">Transmembrane</keyword>